<dbReference type="FunFam" id="1.10.287.110:FF:000009">
    <property type="entry name" value="Auxilin-related protein 1"/>
    <property type="match status" value="1"/>
</dbReference>
<organism evidence="5 6">
    <name type="scientific">Cephalotus follicularis</name>
    <name type="common">Albany pitcher plant</name>
    <dbReference type="NCBI Taxonomy" id="3775"/>
    <lineage>
        <taxon>Eukaryota</taxon>
        <taxon>Viridiplantae</taxon>
        <taxon>Streptophyta</taxon>
        <taxon>Embryophyta</taxon>
        <taxon>Tracheophyta</taxon>
        <taxon>Spermatophyta</taxon>
        <taxon>Magnoliopsida</taxon>
        <taxon>eudicotyledons</taxon>
        <taxon>Gunneridae</taxon>
        <taxon>Pentapetalae</taxon>
        <taxon>rosids</taxon>
        <taxon>fabids</taxon>
        <taxon>Oxalidales</taxon>
        <taxon>Cephalotaceae</taxon>
        <taxon>Cephalotus</taxon>
    </lineage>
</organism>
<dbReference type="GO" id="GO:0072583">
    <property type="term" value="P:clathrin-dependent endocytosis"/>
    <property type="evidence" value="ECO:0007669"/>
    <property type="project" value="TreeGrafter"/>
</dbReference>
<protein>
    <submittedName>
        <fullName evidence="5">DnaJ domain-containing protein</fullName>
    </submittedName>
</protein>
<accession>A0A1Q3BCN7</accession>
<sequence length="1336" mass="150683">MEYQRASTATFSKKLASSDSHSFSSRSIYDGVLATPAQAKQRGTSIVAEDYVDIFRGSGSSIPVLQVPELNERKVVVNVRSSVLDYSKIFAGFGDSDFGVSHEDLFVNSNEGNGFSKEPRIPAETTSSLQESYPTNPSGGNQFLSPEASESSFKGAKEFNMSYHKTNQGNPTGTNGTTPVAQLHAIPGYTCLVDELQTSKGGMPVSTASHGNHSVGTAAGNHYRNAPSDSSRHGSGRQSSKGGDIYKKKINQSRSDSIDMLFNASEIGLGIPSSGVPPLSSQLRNLESNNEDEYDRSMASMFGFFNLHSSEGTASPGSPLYFDAEVDANSVAASSAAAVKKAIEEAQANLKFAREKMERKKEGLQSRVKLNFNNGIKTEERRAKKIKDEANKFRKEKAQEICDVVDSPLQVFGRTAMLNAVKAGQVAPNFIDREKLLAAEEAPGETHGENSSSTRADLRREEAEEWGAEKQGENEKKMAQSLNDDKWEENNMIKKSVENEEYGNKFKAVEEAHRQEVGRKGDGVKEAITSEFSRSAKNLESAPKVYDQEENDQELRVAREQEETDKKAKASYELELCKEKLKELPNPIENDRKLVTKDLEEDEILKRVINDQELVENEKQWMDVDKQEENDTRIEVIPQREENDTNLEEIFGQKENEKRYEESCERMQYEREQKDSFRVVEIEVEQKDVYMEKMSDKVHGQDLKELNHNNFHDGEESEEIFKDVTEDDELGDADQDNGHVKEVYQTKEMEKREDECEFSESETISTEIDQNTEGERMEMTEETLMCCEINFDVADNACERGEFENQSKTLEACRNVEDNEVEEVTVEVLACEENGGIMEVTEASFQCHDNGNESRSVEREIDLEEVESLETADTDQGFLELNEIKKQVKDTFEAHACDEMKVHSGLINLNLGQKQHNQHEEESKVVSNTEKHVEFSSCEGEENHEDVADEIAIKQEKEENQLKSSNKEGCINHEKNIEVTQLPSMSEEKVETTEVAHENKTSQRAEKLEENQREILTMEEREAEGTVEKELKLEKEHLRKIDEAKEREREKEIERLAVERAIREARERAFAEARERAERAAAERANAEVHRRMMAEGRKASAEASNKSSSEKAFMEAKLKAERAAVERATVEARERALEKAVSEKARKLAEKFQGSSTDNGTRKNFSVTDSLYNNSGTSKSSRCPSSSDHAANDESAERNKARFERHQRTTERAAKALAEKNMRDLLAQKEQAEKDRLAEALDAEIKRWSNGKEGNLRALLSTLQYILGTDGGWKPMPLTDIITTTAVKKAYRKATLLVHPDKLQQRGASIQQKYICEKVFDLLKEAWNKLNTDEP</sequence>
<dbReference type="PANTHER" id="PTHR23172">
    <property type="entry name" value="AUXILIN/CYCLIN G-ASSOCIATED KINASE-RELATED"/>
    <property type="match status" value="1"/>
</dbReference>
<feature type="compositionally biased region" description="Basic and acidic residues" evidence="3">
    <location>
        <begin position="1191"/>
        <end position="1211"/>
    </location>
</feature>
<feature type="compositionally biased region" description="Polar residues" evidence="3">
    <location>
        <begin position="124"/>
        <end position="151"/>
    </location>
</feature>
<feature type="compositionally biased region" description="Basic and acidic residues" evidence="3">
    <location>
        <begin position="456"/>
        <end position="503"/>
    </location>
</feature>
<dbReference type="GO" id="GO:0030276">
    <property type="term" value="F:clathrin binding"/>
    <property type="evidence" value="ECO:0007669"/>
    <property type="project" value="TreeGrafter"/>
</dbReference>
<dbReference type="InterPro" id="IPR001623">
    <property type="entry name" value="DnaJ_domain"/>
</dbReference>
<feature type="coiled-coil region" evidence="2">
    <location>
        <begin position="336"/>
        <end position="396"/>
    </location>
</feature>
<feature type="compositionally biased region" description="Polar residues" evidence="3">
    <location>
        <begin position="202"/>
        <end position="215"/>
    </location>
</feature>
<feature type="region of interest" description="Disordered" evidence="3">
    <location>
        <begin position="111"/>
        <end position="151"/>
    </location>
</feature>
<dbReference type="GO" id="GO:0005737">
    <property type="term" value="C:cytoplasm"/>
    <property type="evidence" value="ECO:0007669"/>
    <property type="project" value="TreeGrafter"/>
</dbReference>
<dbReference type="STRING" id="3775.A0A1Q3BCN7"/>
<dbReference type="GO" id="GO:0031982">
    <property type="term" value="C:vesicle"/>
    <property type="evidence" value="ECO:0007669"/>
    <property type="project" value="TreeGrafter"/>
</dbReference>
<feature type="region of interest" description="Disordered" evidence="3">
    <location>
        <begin position="439"/>
        <end position="503"/>
    </location>
</feature>
<dbReference type="GO" id="GO:0072318">
    <property type="term" value="P:clathrin coat disassembly"/>
    <property type="evidence" value="ECO:0007669"/>
    <property type="project" value="TreeGrafter"/>
</dbReference>
<keyword evidence="6" id="KW-1185">Reference proteome</keyword>
<evidence type="ECO:0000256" key="3">
    <source>
        <dbReference type="SAM" id="MobiDB-lite"/>
    </source>
</evidence>
<dbReference type="PANTHER" id="PTHR23172:SF87">
    <property type="entry name" value="CHAPERONE DNAJ-DOMAIN SUPERFAMILY PROTEIN"/>
    <property type="match status" value="1"/>
</dbReference>
<feature type="compositionally biased region" description="Basic and acidic residues" evidence="3">
    <location>
        <begin position="553"/>
        <end position="568"/>
    </location>
</feature>
<proteinExistence type="predicted"/>
<dbReference type="InParanoid" id="A0A1Q3BCN7"/>
<feature type="compositionally biased region" description="Basic and acidic residues" evidence="3">
    <location>
        <begin position="439"/>
        <end position="448"/>
    </location>
</feature>
<dbReference type="InterPro" id="IPR036869">
    <property type="entry name" value="J_dom_sf"/>
</dbReference>
<evidence type="ECO:0000313" key="5">
    <source>
        <dbReference type="EMBL" id="GAV65665.1"/>
    </source>
</evidence>
<dbReference type="SUPFAM" id="SSF46565">
    <property type="entry name" value="Chaperone J-domain"/>
    <property type="match status" value="1"/>
</dbReference>
<reference evidence="6" key="1">
    <citation type="submission" date="2016-04" db="EMBL/GenBank/DDBJ databases">
        <title>Cephalotus genome sequencing.</title>
        <authorList>
            <person name="Fukushima K."/>
            <person name="Hasebe M."/>
            <person name="Fang X."/>
        </authorList>
    </citation>
    <scope>NUCLEOTIDE SEQUENCE [LARGE SCALE GENOMIC DNA]</scope>
    <source>
        <strain evidence="6">cv. St1</strain>
    </source>
</reference>
<feature type="region of interest" description="Disordered" evidence="3">
    <location>
        <begin position="534"/>
        <end position="568"/>
    </location>
</feature>
<dbReference type="CDD" id="cd06257">
    <property type="entry name" value="DnaJ"/>
    <property type="match status" value="1"/>
</dbReference>
<feature type="compositionally biased region" description="Polar residues" evidence="3">
    <location>
        <begin position="1154"/>
        <end position="1190"/>
    </location>
</feature>
<keyword evidence="1 2" id="KW-0175">Coiled coil</keyword>
<feature type="region of interest" description="Disordered" evidence="3">
    <location>
        <begin position="747"/>
        <end position="768"/>
    </location>
</feature>
<dbReference type="Gene3D" id="1.10.287.110">
    <property type="entry name" value="DnaJ domain"/>
    <property type="match status" value="1"/>
</dbReference>
<feature type="region of interest" description="Disordered" evidence="3">
    <location>
        <begin position="1150"/>
        <end position="1211"/>
    </location>
</feature>
<evidence type="ECO:0000256" key="2">
    <source>
        <dbReference type="SAM" id="Coils"/>
    </source>
</evidence>
<feature type="region of interest" description="Disordered" evidence="3">
    <location>
        <begin position="202"/>
        <end position="248"/>
    </location>
</feature>
<evidence type="ECO:0000313" key="6">
    <source>
        <dbReference type="Proteomes" id="UP000187406"/>
    </source>
</evidence>
<feature type="coiled-coil region" evidence="2">
    <location>
        <begin position="1027"/>
        <end position="1132"/>
    </location>
</feature>
<comment type="caution">
    <text evidence="5">The sequence shown here is derived from an EMBL/GenBank/DDBJ whole genome shotgun (WGS) entry which is preliminary data.</text>
</comment>
<evidence type="ECO:0000259" key="4">
    <source>
        <dbReference type="PROSITE" id="PS50076"/>
    </source>
</evidence>
<dbReference type="Proteomes" id="UP000187406">
    <property type="component" value="Unassembled WGS sequence"/>
</dbReference>
<dbReference type="EMBL" id="BDDD01000425">
    <property type="protein sequence ID" value="GAV65665.1"/>
    <property type="molecule type" value="Genomic_DNA"/>
</dbReference>
<feature type="domain" description="J" evidence="4">
    <location>
        <begin position="1263"/>
        <end position="1336"/>
    </location>
</feature>
<dbReference type="PROSITE" id="PS50076">
    <property type="entry name" value="DNAJ_2"/>
    <property type="match status" value="1"/>
</dbReference>
<dbReference type="OrthoDB" id="1717591at2759"/>
<gene>
    <name evidence="5" type="ORF">CFOL_v3_09179</name>
</gene>
<evidence type="ECO:0000256" key="1">
    <source>
        <dbReference type="ARBA" id="ARBA00023054"/>
    </source>
</evidence>
<feature type="coiled-coil region" evidence="2">
    <location>
        <begin position="1216"/>
        <end position="1248"/>
    </location>
</feature>
<name>A0A1Q3BCN7_CEPFO</name>